<dbReference type="EMBL" id="BAABBM010000001">
    <property type="protein sequence ID" value="GAA3888647.1"/>
    <property type="molecule type" value="Genomic_DNA"/>
</dbReference>
<name>A0ABP7KVV5_9SPHN</name>
<feature type="chain" id="PRO_5047397871" description="Secreted protein" evidence="1">
    <location>
        <begin position="21"/>
        <end position="152"/>
    </location>
</feature>
<keyword evidence="3" id="KW-1185">Reference proteome</keyword>
<dbReference type="Proteomes" id="UP001500827">
    <property type="component" value="Unassembled WGS sequence"/>
</dbReference>
<feature type="signal peptide" evidence="1">
    <location>
        <begin position="1"/>
        <end position="20"/>
    </location>
</feature>
<dbReference type="RefSeq" id="WP_344698096.1">
    <property type="nucleotide sequence ID" value="NZ_BAABBM010000001.1"/>
</dbReference>
<organism evidence="2 3">
    <name type="scientific">Sphingomonas limnosediminicola</name>
    <dbReference type="NCBI Taxonomy" id="940133"/>
    <lineage>
        <taxon>Bacteria</taxon>
        <taxon>Pseudomonadati</taxon>
        <taxon>Pseudomonadota</taxon>
        <taxon>Alphaproteobacteria</taxon>
        <taxon>Sphingomonadales</taxon>
        <taxon>Sphingomonadaceae</taxon>
        <taxon>Sphingomonas</taxon>
    </lineage>
</organism>
<evidence type="ECO:0008006" key="4">
    <source>
        <dbReference type="Google" id="ProtNLM"/>
    </source>
</evidence>
<protein>
    <recommendedName>
        <fullName evidence="4">Secreted protein</fullName>
    </recommendedName>
</protein>
<comment type="caution">
    <text evidence="2">The sequence shown here is derived from an EMBL/GenBank/DDBJ whole genome shotgun (WGS) entry which is preliminary data.</text>
</comment>
<evidence type="ECO:0000313" key="2">
    <source>
        <dbReference type="EMBL" id="GAA3888647.1"/>
    </source>
</evidence>
<gene>
    <name evidence="2" type="ORF">GCM10022276_04750</name>
</gene>
<keyword evidence="1" id="KW-0732">Signal</keyword>
<reference evidence="3" key="1">
    <citation type="journal article" date="2019" name="Int. J. Syst. Evol. Microbiol.">
        <title>The Global Catalogue of Microorganisms (GCM) 10K type strain sequencing project: providing services to taxonomists for standard genome sequencing and annotation.</title>
        <authorList>
            <consortium name="The Broad Institute Genomics Platform"/>
            <consortium name="The Broad Institute Genome Sequencing Center for Infectious Disease"/>
            <person name="Wu L."/>
            <person name="Ma J."/>
        </authorList>
    </citation>
    <scope>NUCLEOTIDE SEQUENCE [LARGE SCALE GENOMIC DNA]</scope>
    <source>
        <strain evidence="3">JCM 17543</strain>
    </source>
</reference>
<sequence>MRLQRLALLSAILLAAPLSAQHIEEVPANKAPTVYRPDDLFQLSPGQWHYAKHLWKGSEPCALDQCEAGFTSGDLVLSVEHSNGWVRVMAGFRNCAPVAFSEVQTSKSPDRYLRSHVESQVKRVVKGAAKTCKVVAPAVANLSVSSMFPGAK</sequence>
<evidence type="ECO:0000256" key="1">
    <source>
        <dbReference type="SAM" id="SignalP"/>
    </source>
</evidence>
<accession>A0ABP7KVV5</accession>
<proteinExistence type="predicted"/>
<evidence type="ECO:0000313" key="3">
    <source>
        <dbReference type="Proteomes" id="UP001500827"/>
    </source>
</evidence>